<dbReference type="InterPro" id="IPR036837">
    <property type="entry name" value="Cation_efflux_CTD_sf"/>
</dbReference>
<reference evidence="8 9" key="1">
    <citation type="submission" date="2023-12" db="EMBL/GenBank/DDBJ databases">
        <title>Micromonospora sp. nov., isolated from Atacama Desert.</title>
        <authorList>
            <person name="Carro L."/>
            <person name="Golinska P."/>
            <person name="Klenk H.-P."/>
            <person name="Goodfellow M."/>
        </authorList>
    </citation>
    <scope>NUCLEOTIDE SEQUENCE [LARGE SCALE GENOMIC DNA]</scope>
    <source>
        <strain evidence="8 9">4G53</strain>
    </source>
</reference>
<evidence type="ECO:0000256" key="2">
    <source>
        <dbReference type="ARBA" id="ARBA00022448"/>
    </source>
</evidence>
<comment type="caution">
    <text evidence="8">The sequence shown here is derived from an EMBL/GenBank/DDBJ whole genome shotgun (WGS) entry which is preliminary data.</text>
</comment>
<dbReference type="InterPro" id="IPR058533">
    <property type="entry name" value="Cation_efflux_TM"/>
</dbReference>
<feature type="transmembrane region" description="Helical" evidence="6">
    <location>
        <begin position="12"/>
        <end position="38"/>
    </location>
</feature>
<keyword evidence="2" id="KW-0813">Transport</keyword>
<sequence length="309" mass="32623">MTESDGQSQSVRTVIVAGSVNVAVAVAKVVAGLLSGSAAMLSEAAHSFADTTTEVLLFVALRRGRRPADPGRPFGYGRESYIWALLAAVFTFVSGAGFSITHGVHVIVSAQETGDYVVSYAVLVVSFVLESVSLIRTVRQVRRRAKRWGISSARVLRRTPNTAIKAVFLEDSAALIGLGLAGAGLGVAELTSDPVWDGTASVAIGVLLLVVATILARNNLALLVGRAAREPVQDEIRRELAALPNVRGVVELLTLQLGPDDILVVAKIDFADEVMGADIEDVADEARRRLTARNPAIRFVFLSPSAVGA</sequence>
<dbReference type="NCBIfam" id="TIGR01297">
    <property type="entry name" value="CDF"/>
    <property type="match status" value="1"/>
</dbReference>
<evidence type="ECO:0000259" key="7">
    <source>
        <dbReference type="Pfam" id="PF01545"/>
    </source>
</evidence>
<dbReference type="PANTHER" id="PTHR13414:SF9">
    <property type="entry name" value="PROTON-COUPLED ZINC ANTIPORTER SLC30A9, MITOCHONDRIAL"/>
    <property type="match status" value="1"/>
</dbReference>
<gene>
    <name evidence="8" type="ORF">U2F25_29075</name>
</gene>
<keyword evidence="5 6" id="KW-0472">Membrane</keyword>
<keyword evidence="3 6" id="KW-0812">Transmembrane</keyword>
<dbReference type="RefSeq" id="WP_322443059.1">
    <property type="nucleotide sequence ID" value="NZ_JAXOTQ010000047.1"/>
</dbReference>
<evidence type="ECO:0000256" key="1">
    <source>
        <dbReference type="ARBA" id="ARBA00004141"/>
    </source>
</evidence>
<dbReference type="SUPFAM" id="SSF160240">
    <property type="entry name" value="Cation efflux protein cytoplasmic domain-like"/>
    <property type="match status" value="1"/>
</dbReference>
<protein>
    <submittedName>
        <fullName evidence="8">Cation diffusion facilitator family transporter</fullName>
    </submittedName>
</protein>
<feature type="transmembrane region" description="Helical" evidence="6">
    <location>
        <begin position="81"/>
        <end position="104"/>
    </location>
</feature>
<dbReference type="PANTHER" id="PTHR13414">
    <property type="entry name" value="HUEL-CATION TRANSPORTER"/>
    <property type="match status" value="1"/>
</dbReference>
<evidence type="ECO:0000313" key="9">
    <source>
        <dbReference type="Proteomes" id="UP001290101"/>
    </source>
</evidence>
<organism evidence="8 9">
    <name type="scientific">Micromonospora sicca</name>
    <dbReference type="NCBI Taxonomy" id="2202420"/>
    <lineage>
        <taxon>Bacteria</taxon>
        <taxon>Bacillati</taxon>
        <taxon>Actinomycetota</taxon>
        <taxon>Actinomycetes</taxon>
        <taxon>Micromonosporales</taxon>
        <taxon>Micromonosporaceae</taxon>
        <taxon>Micromonospora</taxon>
    </lineage>
</organism>
<feature type="transmembrane region" description="Helical" evidence="6">
    <location>
        <begin position="200"/>
        <end position="220"/>
    </location>
</feature>
<evidence type="ECO:0000256" key="5">
    <source>
        <dbReference type="ARBA" id="ARBA00023136"/>
    </source>
</evidence>
<dbReference type="EMBL" id="JAXOTQ010000047">
    <property type="protein sequence ID" value="MDZ5493471.1"/>
    <property type="molecule type" value="Genomic_DNA"/>
</dbReference>
<keyword evidence="9" id="KW-1185">Reference proteome</keyword>
<dbReference type="InterPro" id="IPR027469">
    <property type="entry name" value="Cation_efflux_TMD_sf"/>
</dbReference>
<dbReference type="InterPro" id="IPR040177">
    <property type="entry name" value="SLC30A9"/>
</dbReference>
<keyword evidence="4 6" id="KW-1133">Transmembrane helix</keyword>
<dbReference type="Proteomes" id="UP001290101">
    <property type="component" value="Unassembled WGS sequence"/>
</dbReference>
<dbReference type="Gene3D" id="1.20.1510.10">
    <property type="entry name" value="Cation efflux protein transmembrane domain"/>
    <property type="match status" value="1"/>
</dbReference>
<name>A0ABU5JLL9_9ACTN</name>
<evidence type="ECO:0000256" key="4">
    <source>
        <dbReference type="ARBA" id="ARBA00022989"/>
    </source>
</evidence>
<dbReference type="Pfam" id="PF01545">
    <property type="entry name" value="Cation_efflux"/>
    <property type="match status" value="1"/>
</dbReference>
<feature type="domain" description="Cation efflux protein transmembrane" evidence="7">
    <location>
        <begin position="14"/>
        <end position="224"/>
    </location>
</feature>
<dbReference type="SUPFAM" id="SSF161111">
    <property type="entry name" value="Cation efflux protein transmembrane domain-like"/>
    <property type="match status" value="1"/>
</dbReference>
<proteinExistence type="predicted"/>
<evidence type="ECO:0000256" key="3">
    <source>
        <dbReference type="ARBA" id="ARBA00022692"/>
    </source>
</evidence>
<feature type="transmembrane region" description="Helical" evidence="6">
    <location>
        <begin position="44"/>
        <end position="61"/>
    </location>
</feature>
<comment type="subcellular location">
    <subcellularLocation>
        <location evidence="1">Membrane</location>
        <topology evidence="1">Multi-pass membrane protein</topology>
    </subcellularLocation>
</comment>
<accession>A0ABU5JLL9</accession>
<evidence type="ECO:0000313" key="8">
    <source>
        <dbReference type="EMBL" id="MDZ5493471.1"/>
    </source>
</evidence>
<feature type="transmembrane region" description="Helical" evidence="6">
    <location>
        <begin position="116"/>
        <end position="138"/>
    </location>
</feature>
<dbReference type="InterPro" id="IPR002524">
    <property type="entry name" value="Cation_efflux"/>
</dbReference>
<feature type="transmembrane region" description="Helical" evidence="6">
    <location>
        <begin position="167"/>
        <end position="188"/>
    </location>
</feature>
<evidence type="ECO:0000256" key="6">
    <source>
        <dbReference type="SAM" id="Phobius"/>
    </source>
</evidence>